<evidence type="ECO:0000256" key="8">
    <source>
        <dbReference type="RuleBase" id="RU363013"/>
    </source>
</evidence>
<evidence type="ECO:0000256" key="2">
    <source>
        <dbReference type="ARBA" id="ARBA00007422"/>
    </source>
</evidence>
<feature type="active site" description="Electrophile" evidence="7">
    <location>
        <position position="96"/>
    </location>
</feature>
<organism evidence="9 10">
    <name type="scientific">Parasphaerochaeta coccoides (strain ATCC BAA-1237 / DSM 17374 / SPN1)</name>
    <name type="common">Sphaerochaeta coccoides</name>
    <dbReference type="NCBI Taxonomy" id="760011"/>
    <lineage>
        <taxon>Bacteria</taxon>
        <taxon>Pseudomonadati</taxon>
        <taxon>Spirochaetota</taxon>
        <taxon>Spirochaetia</taxon>
        <taxon>Spirochaetales</taxon>
        <taxon>Sphaerochaetaceae</taxon>
        <taxon>Parasphaerochaeta</taxon>
    </lineage>
</organism>
<dbReference type="NCBIfam" id="TIGR00419">
    <property type="entry name" value="tim"/>
    <property type="match status" value="1"/>
</dbReference>
<dbReference type="AlphaFoldDB" id="F4GJ61"/>
<dbReference type="InterPro" id="IPR022896">
    <property type="entry name" value="TrioseP_Isoase_bac/euk"/>
</dbReference>
<comment type="pathway">
    <text evidence="7 8">Carbohydrate biosynthesis; gluconeogenesis.</text>
</comment>
<dbReference type="HAMAP" id="MF_00147_B">
    <property type="entry name" value="TIM_B"/>
    <property type="match status" value="1"/>
</dbReference>
<dbReference type="Gene3D" id="3.20.20.70">
    <property type="entry name" value="Aldolase class I"/>
    <property type="match status" value="1"/>
</dbReference>
<dbReference type="InterPro" id="IPR013785">
    <property type="entry name" value="Aldolase_TIM"/>
</dbReference>
<feature type="binding site" evidence="7">
    <location>
        <begin position="235"/>
        <end position="236"/>
    </location>
    <ligand>
        <name>substrate</name>
    </ligand>
</feature>
<keyword evidence="10" id="KW-1185">Reference proteome</keyword>
<dbReference type="GO" id="GO:0006096">
    <property type="term" value="P:glycolytic process"/>
    <property type="evidence" value="ECO:0007669"/>
    <property type="project" value="UniProtKB-UniRule"/>
</dbReference>
<dbReference type="KEGG" id="scc:Spico_0473"/>
<evidence type="ECO:0000313" key="10">
    <source>
        <dbReference type="Proteomes" id="UP000007939"/>
    </source>
</evidence>
<evidence type="ECO:0000256" key="5">
    <source>
        <dbReference type="ARBA" id="ARBA00023152"/>
    </source>
</evidence>
<dbReference type="PROSITE" id="PS00171">
    <property type="entry name" value="TIM_1"/>
    <property type="match status" value="1"/>
</dbReference>
<evidence type="ECO:0000313" key="9">
    <source>
        <dbReference type="EMBL" id="AEC01701.1"/>
    </source>
</evidence>
<dbReference type="GO" id="GO:0004807">
    <property type="term" value="F:triose-phosphate isomerase activity"/>
    <property type="evidence" value="ECO:0007669"/>
    <property type="project" value="UniProtKB-UniRule"/>
</dbReference>
<evidence type="ECO:0000256" key="3">
    <source>
        <dbReference type="ARBA" id="ARBA00022432"/>
    </source>
</evidence>
<comment type="subunit">
    <text evidence="7 8">Homodimer.</text>
</comment>
<comment type="catalytic activity">
    <reaction evidence="7 8">
        <text>D-glyceraldehyde 3-phosphate = dihydroxyacetone phosphate</text>
        <dbReference type="Rhea" id="RHEA:18585"/>
        <dbReference type="ChEBI" id="CHEBI:57642"/>
        <dbReference type="ChEBI" id="CHEBI:59776"/>
        <dbReference type="EC" id="5.3.1.1"/>
    </reaction>
</comment>
<dbReference type="CDD" id="cd00311">
    <property type="entry name" value="TIM"/>
    <property type="match status" value="1"/>
</dbReference>
<comment type="similarity">
    <text evidence="2 7 8">Belongs to the triosephosphate isomerase family.</text>
</comment>
<dbReference type="InterPro" id="IPR000652">
    <property type="entry name" value="Triosephosphate_isomerase"/>
</dbReference>
<dbReference type="RefSeq" id="WP_013739097.1">
    <property type="nucleotide sequence ID" value="NC_015436.1"/>
</dbReference>
<name>F4GJ61_PARC1</name>
<dbReference type="InterPro" id="IPR020861">
    <property type="entry name" value="Triosephosphate_isomerase_AS"/>
</dbReference>
<dbReference type="GO" id="GO:0006094">
    <property type="term" value="P:gluconeogenesis"/>
    <property type="evidence" value="ECO:0007669"/>
    <property type="project" value="UniProtKB-UniRule"/>
</dbReference>
<dbReference type="PROSITE" id="PS51440">
    <property type="entry name" value="TIM_2"/>
    <property type="match status" value="1"/>
</dbReference>
<dbReference type="OrthoDB" id="9809429at2"/>
<feature type="binding site" evidence="7">
    <location>
        <position position="214"/>
    </location>
    <ligand>
        <name>substrate</name>
    </ligand>
</feature>
<dbReference type="FunFam" id="3.20.20.70:FF:000016">
    <property type="entry name" value="Triosephosphate isomerase"/>
    <property type="match status" value="1"/>
</dbReference>
<keyword evidence="5 7" id="KW-0324">Glycolysis</keyword>
<dbReference type="GO" id="GO:0019563">
    <property type="term" value="P:glycerol catabolic process"/>
    <property type="evidence" value="ECO:0007669"/>
    <property type="project" value="TreeGrafter"/>
</dbReference>
<protein>
    <recommendedName>
        <fullName evidence="7 8">Triosephosphate isomerase</fullName>
        <shortName evidence="7">TIM</shortName>
        <shortName evidence="7">TPI</shortName>
        <ecNumber evidence="7 8">5.3.1.1</ecNumber>
    </recommendedName>
    <alternativeName>
        <fullName evidence="7">Triose-phosphate isomerase</fullName>
    </alternativeName>
</protein>
<sequence>MRRYYIAGNWKMNLTPSEGALYAAELAKAVQKGKPDAKVMIAPAFVAIPAVLEAVKGSPIIVAAQNAADHLSGAYTGEVSLSMLKDLGVGTVILGHSERRAIYGESDALINAKTKLALSEGFEVILCVGETLEEREAGKLEDVLSRQVKIGLGGVSSADMSRVVIAYEPVWAIGTGKTATPDDADNAHAYIRGLINGLYGKDVAEQLIIQYGGSVKADNVKELMAKPNVDGALVGGASLSIDKFLPIIEFGL</sequence>
<dbReference type="GO" id="GO:0046166">
    <property type="term" value="P:glyceraldehyde-3-phosphate biosynthetic process"/>
    <property type="evidence" value="ECO:0007669"/>
    <property type="project" value="TreeGrafter"/>
</dbReference>
<dbReference type="EC" id="5.3.1.1" evidence="7 8"/>
<feature type="binding site" evidence="7">
    <location>
        <position position="174"/>
    </location>
    <ligand>
        <name>substrate</name>
    </ligand>
</feature>
<feature type="active site" description="Proton acceptor" evidence="7">
    <location>
        <position position="168"/>
    </location>
</feature>
<dbReference type="GO" id="GO:0005829">
    <property type="term" value="C:cytosol"/>
    <property type="evidence" value="ECO:0007669"/>
    <property type="project" value="TreeGrafter"/>
</dbReference>
<comment type="pathway">
    <text evidence="1 7 8">Carbohydrate degradation; glycolysis; D-glyceraldehyde 3-phosphate from glycerone phosphate: step 1/1.</text>
</comment>
<dbReference type="Pfam" id="PF00121">
    <property type="entry name" value="TIM"/>
    <property type="match status" value="1"/>
</dbReference>
<dbReference type="eggNOG" id="COG0149">
    <property type="taxonomic scope" value="Bacteria"/>
</dbReference>
<keyword evidence="3 7" id="KW-0312">Gluconeogenesis</keyword>
<dbReference type="STRING" id="760011.Spico_0473"/>
<reference evidence="9 10" key="2">
    <citation type="journal article" date="2012" name="Stand. Genomic Sci.">
        <title>Complete genome sequence of the termite hindgut bacterium Spirochaeta coccoides type strain (SPN1(T)), reclassification in the genus Sphaerochaeta as Sphaerochaeta coccoides comb. nov. and emendations of the family Spirochaetaceae and the genus Sphaerochaeta.</title>
        <authorList>
            <person name="Abt B."/>
            <person name="Han C."/>
            <person name="Scheuner C."/>
            <person name="Lu M."/>
            <person name="Lapidus A."/>
            <person name="Nolan M."/>
            <person name="Lucas S."/>
            <person name="Hammon N."/>
            <person name="Deshpande S."/>
            <person name="Cheng J.F."/>
            <person name="Tapia R."/>
            <person name="Goodwin L.A."/>
            <person name="Pitluck S."/>
            <person name="Liolios K."/>
            <person name="Pagani I."/>
            <person name="Ivanova N."/>
            <person name="Mavromatis K."/>
            <person name="Mikhailova N."/>
            <person name="Huntemann M."/>
            <person name="Pati A."/>
            <person name="Chen A."/>
            <person name="Palaniappan K."/>
            <person name="Land M."/>
            <person name="Hauser L."/>
            <person name="Brambilla E.M."/>
            <person name="Rohde M."/>
            <person name="Spring S."/>
            <person name="Gronow S."/>
            <person name="Goker M."/>
            <person name="Woyke T."/>
            <person name="Bristow J."/>
            <person name="Eisen J.A."/>
            <person name="Markowitz V."/>
            <person name="Hugenholtz P."/>
            <person name="Kyrpides N.C."/>
            <person name="Klenk H.P."/>
            <person name="Detter J.C."/>
        </authorList>
    </citation>
    <scope>NUCLEOTIDE SEQUENCE [LARGE SCALE GENOMIC DNA]</scope>
    <source>
        <strain evidence="10">ATCC BAA-1237 / DSM 17374 / SPN1</strain>
    </source>
</reference>
<feature type="binding site" evidence="7">
    <location>
        <begin position="9"/>
        <end position="11"/>
    </location>
    <ligand>
        <name>substrate</name>
    </ligand>
</feature>
<gene>
    <name evidence="7" type="primary">tpiA</name>
    <name evidence="9" type="ordered locus">Spico_0473</name>
</gene>
<dbReference type="PANTHER" id="PTHR21139">
    <property type="entry name" value="TRIOSEPHOSPHATE ISOMERASE"/>
    <property type="match status" value="1"/>
</dbReference>
<dbReference type="SUPFAM" id="SSF51351">
    <property type="entry name" value="Triosephosphate isomerase (TIM)"/>
    <property type="match status" value="1"/>
</dbReference>
<comment type="function">
    <text evidence="7">Involved in the gluconeogenesis. Catalyzes stereospecifically the conversion of dihydroxyacetone phosphate (DHAP) to D-glyceraldehyde-3-phosphate (G3P).</text>
</comment>
<comment type="subcellular location">
    <subcellularLocation>
        <location evidence="7 8">Cytoplasm</location>
    </subcellularLocation>
</comment>
<accession>F4GJ61</accession>
<evidence type="ECO:0000256" key="6">
    <source>
        <dbReference type="ARBA" id="ARBA00023235"/>
    </source>
</evidence>
<reference evidence="10" key="1">
    <citation type="submission" date="2011-04" db="EMBL/GenBank/DDBJ databases">
        <title>The complete genome of Spirochaeta coccoides DSM 17374.</title>
        <authorList>
            <person name="Lucas S."/>
            <person name="Copeland A."/>
            <person name="Lapidus A."/>
            <person name="Bruce D."/>
            <person name="Goodwin L."/>
            <person name="Pitluck S."/>
            <person name="Peters L."/>
            <person name="Kyrpides N."/>
            <person name="Mavromatis K."/>
            <person name="Pagani I."/>
            <person name="Ivanova N."/>
            <person name="Ovchinnikova G."/>
            <person name="Lu M."/>
            <person name="Detter J.C."/>
            <person name="Tapia R."/>
            <person name="Han C."/>
            <person name="Land M."/>
            <person name="Hauser L."/>
            <person name="Markowitz V."/>
            <person name="Cheng J.-F."/>
            <person name="Hugenholtz P."/>
            <person name="Woyke T."/>
            <person name="Wu D."/>
            <person name="Spring S."/>
            <person name="Schroeder M."/>
            <person name="Brambilla E."/>
            <person name="Klenk H.-P."/>
            <person name="Eisen J.A."/>
        </authorList>
    </citation>
    <scope>NUCLEOTIDE SEQUENCE [LARGE SCALE GENOMIC DNA]</scope>
    <source>
        <strain evidence="10">ATCC BAA-1237 / DSM 17374 / SPN1</strain>
    </source>
</reference>
<proteinExistence type="inferred from homology"/>
<keyword evidence="4 7" id="KW-0963">Cytoplasm</keyword>
<dbReference type="UniPathway" id="UPA00138"/>
<dbReference type="PANTHER" id="PTHR21139:SF42">
    <property type="entry name" value="TRIOSEPHOSPHATE ISOMERASE"/>
    <property type="match status" value="1"/>
</dbReference>
<evidence type="ECO:0000256" key="4">
    <source>
        <dbReference type="ARBA" id="ARBA00022490"/>
    </source>
</evidence>
<dbReference type="InterPro" id="IPR035990">
    <property type="entry name" value="TIM_sf"/>
</dbReference>
<evidence type="ECO:0000256" key="7">
    <source>
        <dbReference type="HAMAP-Rule" id="MF_00147"/>
    </source>
</evidence>
<dbReference type="UniPathway" id="UPA00109">
    <property type="reaction ID" value="UER00189"/>
</dbReference>
<keyword evidence="6 7" id="KW-0413">Isomerase</keyword>
<dbReference type="HOGENOM" id="CLU_024251_2_3_12"/>
<evidence type="ECO:0000256" key="1">
    <source>
        <dbReference type="ARBA" id="ARBA00004680"/>
    </source>
</evidence>
<dbReference type="EMBL" id="CP002659">
    <property type="protein sequence ID" value="AEC01701.1"/>
    <property type="molecule type" value="Genomic_DNA"/>
</dbReference>
<dbReference type="Proteomes" id="UP000007939">
    <property type="component" value="Chromosome"/>
</dbReference>